<evidence type="ECO:0000313" key="3">
    <source>
        <dbReference type="Proteomes" id="UP000016636"/>
    </source>
</evidence>
<proteinExistence type="predicted"/>
<comment type="caution">
    <text evidence="2">The sequence shown here is derived from an EMBL/GenBank/DDBJ whole genome shotgun (WGS) entry which is preliminary data.</text>
</comment>
<accession>U2G624</accession>
<feature type="compositionally biased region" description="Polar residues" evidence="1">
    <location>
        <begin position="21"/>
        <end position="39"/>
    </location>
</feature>
<evidence type="ECO:0000313" key="2">
    <source>
        <dbReference type="EMBL" id="ERJ21518.1"/>
    </source>
</evidence>
<evidence type="ECO:0000256" key="1">
    <source>
        <dbReference type="SAM" id="MobiDB-lite"/>
    </source>
</evidence>
<dbReference type="AlphaFoldDB" id="U2G624"/>
<dbReference type="Proteomes" id="UP000016636">
    <property type="component" value="Unassembled WGS sequence"/>
</dbReference>
<dbReference type="PATRIC" id="fig|1242966.3.peg.1649"/>
<organism evidence="2 3">
    <name type="scientific">Campylobacter concisus UNSW3</name>
    <dbReference type="NCBI Taxonomy" id="1242966"/>
    <lineage>
        <taxon>Bacteria</taxon>
        <taxon>Pseudomonadati</taxon>
        <taxon>Campylobacterota</taxon>
        <taxon>Epsilonproteobacteria</taxon>
        <taxon>Campylobacterales</taxon>
        <taxon>Campylobacteraceae</taxon>
        <taxon>Campylobacter</taxon>
    </lineage>
</organism>
<protein>
    <submittedName>
        <fullName evidence="2">Uncharacterized protein</fullName>
    </submittedName>
</protein>
<feature type="region of interest" description="Disordered" evidence="1">
    <location>
        <begin position="1"/>
        <end position="39"/>
    </location>
</feature>
<sequence length="39" mass="4493">MSKFKRNLKQDGGSEGDRTPVQKQNPYSLYTLSKSENFI</sequence>
<name>U2G624_9BACT</name>
<reference evidence="2 3" key="1">
    <citation type="journal article" date="2013" name="BMC Genomics">
        <title>Comparative genomics of Campylobacter concisus isolates reveals genetic diversity and provides insights into disease association.</title>
        <authorList>
            <person name="Deshpande N.P."/>
            <person name="Kaakoush N.O."/>
            <person name="Wilkins M.R."/>
            <person name="Mitchell H.M."/>
        </authorList>
    </citation>
    <scope>NUCLEOTIDE SEQUENCE [LARGE SCALE GENOMIC DNA]</scope>
    <source>
        <strain evidence="2 3">UNSW3</strain>
    </source>
</reference>
<gene>
    <name evidence="2" type="ORF">UNSW3_1618</name>
</gene>
<dbReference type="EMBL" id="ANNE01000018">
    <property type="protein sequence ID" value="ERJ21518.1"/>
    <property type="molecule type" value="Genomic_DNA"/>
</dbReference>